<dbReference type="EMBL" id="CP034159">
    <property type="protein sequence ID" value="AZI32288.1"/>
    <property type="molecule type" value="Genomic_DNA"/>
</dbReference>
<dbReference type="Gene3D" id="3.90.550.10">
    <property type="entry name" value="Spore Coat Polysaccharide Biosynthesis Protein SpsA, Chain A"/>
    <property type="match status" value="1"/>
</dbReference>
<gene>
    <name evidence="7" type="ORF">EIB73_03420</name>
</gene>
<dbReference type="RefSeq" id="WP_125022651.1">
    <property type="nucleotide sequence ID" value="NZ_CP034159.1"/>
</dbReference>
<dbReference type="GO" id="GO:0030213">
    <property type="term" value="P:hyaluronan biosynthetic process"/>
    <property type="evidence" value="ECO:0007669"/>
    <property type="project" value="TreeGrafter"/>
</dbReference>
<dbReference type="Pfam" id="PF13641">
    <property type="entry name" value="Glyco_tranf_2_3"/>
    <property type="match status" value="1"/>
</dbReference>
<dbReference type="GO" id="GO:0005886">
    <property type="term" value="C:plasma membrane"/>
    <property type="evidence" value="ECO:0007669"/>
    <property type="project" value="UniProtKB-SubCell"/>
</dbReference>
<evidence type="ECO:0000256" key="6">
    <source>
        <dbReference type="SAM" id="Phobius"/>
    </source>
</evidence>
<keyword evidence="6" id="KW-1133">Transmembrane helix</keyword>
<sequence>MDKIGIQKKQSLRDRLSRGVSKIKSLSKREFGVLIIVQILMFSAIYAVNNFSPYFEQLHFVRMQTLSGRILIFSMFSILVFQVSFLLYIAYLFFKYKAVESVSDEELPSCTIIVPAYNEGKLVYQTLISIAASDFPAHKMEVMAVDDGSSDDTWYWINKANADLGNTIAVHKQPVNKGKRHALHLGFTTGKGEVFISIDSDSVVEKNTIRNLVSPFAVNKNCGAVAGNVKVLNKNQGMIPRMLNVSFVFSFEFMRAAQSSLGFVLCTPGALSAYRREAVLHSLTDWIDQKFLGRAATIGEDRAMTNLILKQGYDVQFQKNANVLTNTPTSFKTLHKMFTRWGRSNVRETLMMNKFVFGDFRTKNKAGARFIFINQWVNLLAAFPLMFLMFYFLLTHPLLYLSSALTGTFIFASIQMLFFSKKYNFIDALWAYPYSVFYLFGLFWIFPFSIATVKNGGWLTR</sequence>
<organism evidence="7 8">
    <name type="scientific">Kaistella carnis</name>
    <dbReference type="NCBI Taxonomy" id="1241979"/>
    <lineage>
        <taxon>Bacteria</taxon>
        <taxon>Pseudomonadati</taxon>
        <taxon>Bacteroidota</taxon>
        <taxon>Flavobacteriia</taxon>
        <taxon>Flavobacteriales</taxon>
        <taxon>Weeksellaceae</taxon>
        <taxon>Chryseobacterium group</taxon>
        <taxon>Kaistella</taxon>
    </lineage>
</organism>
<reference evidence="8" key="1">
    <citation type="submission" date="2018-11" db="EMBL/GenBank/DDBJ databases">
        <title>Proposal to divide the Flavobacteriaceae and reorganize its genera based on Amino Acid Identity values calculated from whole genome sequences.</title>
        <authorList>
            <person name="Nicholson A.C."/>
            <person name="Gulvik C.A."/>
            <person name="Whitney A.M."/>
            <person name="Humrighouse B.W."/>
            <person name="Bell M."/>
            <person name="Holmes B."/>
            <person name="Steigerwalt A.G."/>
            <person name="Villarma A."/>
            <person name="Sheth M."/>
            <person name="Batra D."/>
            <person name="Pryor J."/>
            <person name="Bernardet J.-F."/>
            <person name="Hugo C."/>
            <person name="Kampfer P."/>
            <person name="Newman J.D."/>
            <person name="McQuiston J.R."/>
        </authorList>
    </citation>
    <scope>NUCLEOTIDE SEQUENCE [LARGE SCALE GENOMIC DNA]</scope>
    <source>
        <strain evidence="8">G0081</strain>
    </source>
</reference>
<evidence type="ECO:0000256" key="3">
    <source>
        <dbReference type="ARBA" id="ARBA00022676"/>
    </source>
</evidence>
<dbReference type="CDD" id="cd06423">
    <property type="entry name" value="CESA_like"/>
    <property type="match status" value="1"/>
</dbReference>
<keyword evidence="6" id="KW-0812">Transmembrane</keyword>
<dbReference type="GO" id="GO:0050501">
    <property type="term" value="F:hyaluronan synthase activity"/>
    <property type="evidence" value="ECO:0007669"/>
    <property type="project" value="TreeGrafter"/>
</dbReference>
<dbReference type="PANTHER" id="PTHR22913">
    <property type="entry name" value="HYALURONAN SYNTHASE"/>
    <property type="match status" value="1"/>
</dbReference>
<keyword evidence="3" id="KW-0328">Glycosyltransferase</keyword>
<evidence type="ECO:0000313" key="7">
    <source>
        <dbReference type="EMBL" id="AZI32288.1"/>
    </source>
</evidence>
<proteinExistence type="predicted"/>
<dbReference type="AlphaFoldDB" id="A0A3G8XHT1"/>
<evidence type="ECO:0000256" key="2">
    <source>
        <dbReference type="ARBA" id="ARBA00022475"/>
    </source>
</evidence>
<accession>A0A3G8XHT1</accession>
<dbReference type="SUPFAM" id="SSF53448">
    <property type="entry name" value="Nucleotide-diphospho-sugar transferases"/>
    <property type="match status" value="1"/>
</dbReference>
<feature type="transmembrane region" description="Helical" evidence="6">
    <location>
        <begin position="431"/>
        <end position="451"/>
    </location>
</feature>
<dbReference type="OrthoDB" id="9766299at2"/>
<dbReference type="KEGG" id="ccas:EIB73_03420"/>
<dbReference type="PANTHER" id="PTHR22913:SF12">
    <property type="entry name" value="MANNURONAN SYNTHASE"/>
    <property type="match status" value="1"/>
</dbReference>
<evidence type="ECO:0000256" key="5">
    <source>
        <dbReference type="ARBA" id="ARBA00023136"/>
    </source>
</evidence>
<evidence type="ECO:0000256" key="4">
    <source>
        <dbReference type="ARBA" id="ARBA00022679"/>
    </source>
</evidence>
<keyword evidence="2" id="KW-1003">Cell membrane</keyword>
<evidence type="ECO:0000256" key="1">
    <source>
        <dbReference type="ARBA" id="ARBA00004236"/>
    </source>
</evidence>
<keyword evidence="8" id="KW-1185">Reference proteome</keyword>
<keyword evidence="5 6" id="KW-0472">Membrane</keyword>
<dbReference type="InterPro" id="IPR029044">
    <property type="entry name" value="Nucleotide-diphossugar_trans"/>
</dbReference>
<protein>
    <submittedName>
        <fullName evidence="7">Glycosyltransferase family 2 protein</fullName>
    </submittedName>
</protein>
<name>A0A3G8XHT1_9FLAO</name>
<dbReference type="Proteomes" id="UP000270185">
    <property type="component" value="Chromosome"/>
</dbReference>
<feature type="transmembrane region" description="Helical" evidence="6">
    <location>
        <begin position="69"/>
        <end position="94"/>
    </location>
</feature>
<feature type="transmembrane region" description="Helical" evidence="6">
    <location>
        <begin position="398"/>
        <end position="419"/>
    </location>
</feature>
<evidence type="ECO:0000313" key="8">
    <source>
        <dbReference type="Proteomes" id="UP000270185"/>
    </source>
</evidence>
<dbReference type="GO" id="GO:0085029">
    <property type="term" value="P:extracellular matrix assembly"/>
    <property type="evidence" value="ECO:0007669"/>
    <property type="project" value="TreeGrafter"/>
</dbReference>
<keyword evidence="4 7" id="KW-0808">Transferase</keyword>
<comment type="subcellular location">
    <subcellularLocation>
        <location evidence="1">Cell membrane</location>
    </subcellularLocation>
</comment>
<feature type="transmembrane region" description="Helical" evidence="6">
    <location>
        <begin position="370"/>
        <end position="392"/>
    </location>
</feature>
<feature type="transmembrane region" description="Helical" evidence="6">
    <location>
        <begin position="31"/>
        <end position="49"/>
    </location>
</feature>